<feature type="binding site" evidence="20">
    <location>
        <begin position="26"/>
        <end position="27"/>
    </location>
    <ligand>
        <name>D-ribulose 5-phosphate</name>
        <dbReference type="ChEBI" id="CHEBI:58121"/>
    </ligand>
</feature>
<dbReference type="FunFam" id="3.40.50.10990:FF:000001">
    <property type="entry name" value="Riboflavin biosynthesis protein RibBA"/>
    <property type="match status" value="1"/>
</dbReference>
<dbReference type="EMBL" id="VWSH01000002">
    <property type="protein sequence ID" value="KAA5534795.1"/>
    <property type="molecule type" value="Genomic_DNA"/>
</dbReference>
<comment type="pathway">
    <text evidence="5 20">Cofactor biosynthesis; riboflavin biosynthesis; 2-hydroxy-3-oxobutyl phosphate from D-ribulose 5-phosphate: step 1/1.</text>
</comment>
<comment type="function">
    <text evidence="18 20">Catalyzes the conversion of GTP to 2,5-diamino-6-ribosylamino-4(3H)-pyrimidinone 5'-phosphate (DARP), formate and pyrophosphate.</text>
</comment>
<dbReference type="RefSeq" id="WP_150032474.1">
    <property type="nucleotide sequence ID" value="NZ_VWSH01000002.1"/>
</dbReference>
<evidence type="ECO:0000256" key="11">
    <source>
        <dbReference type="ARBA" id="ARBA00022801"/>
    </source>
</evidence>
<organism evidence="22 23">
    <name type="scientific">Taibaiella lutea</name>
    <dbReference type="NCBI Taxonomy" id="2608001"/>
    <lineage>
        <taxon>Bacteria</taxon>
        <taxon>Pseudomonadati</taxon>
        <taxon>Bacteroidota</taxon>
        <taxon>Chitinophagia</taxon>
        <taxon>Chitinophagales</taxon>
        <taxon>Chitinophagaceae</taxon>
        <taxon>Taibaiella</taxon>
    </lineage>
</organism>
<evidence type="ECO:0000256" key="10">
    <source>
        <dbReference type="ARBA" id="ARBA00022741"/>
    </source>
</evidence>
<evidence type="ECO:0000256" key="7">
    <source>
        <dbReference type="ARBA" id="ARBA00008976"/>
    </source>
</evidence>
<feature type="binding site" evidence="20">
    <location>
        <position position="257"/>
    </location>
    <ligand>
        <name>Zn(2+)</name>
        <dbReference type="ChEBI" id="CHEBI:29105"/>
        <note>catalytic</note>
    </ligand>
</feature>
<dbReference type="GO" id="GO:0008270">
    <property type="term" value="F:zinc ion binding"/>
    <property type="evidence" value="ECO:0007669"/>
    <property type="project" value="UniProtKB-UniRule"/>
</dbReference>
<comment type="cofactor">
    <cofactor evidence="20">
        <name>Zn(2+)</name>
        <dbReference type="ChEBI" id="CHEBI:29105"/>
    </cofactor>
    <text evidence="20">Binds 1 zinc ion per subunit.</text>
</comment>
<dbReference type="Gene3D" id="3.40.50.10990">
    <property type="entry name" value="GTP cyclohydrolase II"/>
    <property type="match status" value="1"/>
</dbReference>
<dbReference type="NCBIfam" id="NF006803">
    <property type="entry name" value="PRK09311.1"/>
    <property type="match status" value="1"/>
</dbReference>
<dbReference type="GO" id="GO:0005829">
    <property type="term" value="C:cytosol"/>
    <property type="evidence" value="ECO:0007669"/>
    <property type="project" value="TreeGrafter"/>
</dbReference>
<comment type="cofactor">
    <cofactor evidence="2">
        <name>Mn(2+)</name>
        <dbReference type="ChEBI" id="CHEBI:29035"/>
    </cofactor>
</comment>
<evidence type="ECO:0000256" key="6">
    <source>
        <dbReference type="ARBA" id="ARBA00005520"/>
    </source>
</evidence>
<evidence type="ECO:0000256" key="1">
    <source>
        <dbReference type="ARBA" id="ARBA00000141"/>
    </source>
</evidence>
<evidence type="ECO:0000256" key="2">
    <source>
        <dbReference type="ARBA" id="ARBA00001936"/>
    </source>
</evidence>
<sequence>MLNTIEEALEDIRNGKLIIVVDDEDRENEGDFVTAARNVTPEIINFMSKYGRGLICAPITEERAAALNLNLMVEDNTVLHQTPFTVSVDLIGQGCTTGISAHDRSKTVQALIDPNTKPEDLGRPGHIFPLRAKQGGVLRRIGHTEATVDIARLAGMEPAGVLVEIMNDDGTMARLPQLLEIAKQFDLKIITIKDLISYRLDKESLIEEEVRVKMPTKHGLFDLVAFRQKNTGEQHVALIKGTWNEDEPVLTRVHSSCFTGDILHSLRCDCGEQLTAAMEMVEREGKGCVLYMNQEGRGIGLINKLKAYKLQEEGKDTVEANLALGFKMDERDYGVGAQILRHLGITKLRLMSNNPRKRAGLLGYGIEIVDTVPIEIIPNEHNEFYLQTKRDKLGHEILK</sequence>
<dbReference type="InterPro" id="IPR036144">
    <property type="entry name" value="RibA-like_sf"/>
</dbReference>
<evidence type="ECO:0000313" key="23">
    <source>
        <dbReference type="Proteomes" id="UP000323632"/>
    </source>
</evidence>
<dbReference type="NCBIfam" id="NF001591">
    <property type="entry name" value="PRK00393.1"/>
    <property type="match status" value="1"/>
</dbReference>
<feature type="binding site" evidence="20">
    <location>
        <position position="27"/>
    </location>
    <ligand>
        <name>Mg(2+)</name>
        <dbReference type="ChEBI" id="CHEBI:18420"/>
        <label>2</label>
    </ligand>
</feature>
<feature type="site" description="Essential for DHBP synthase activity" evidence="20">
    <location>
        <position position="126"/>
    </location>
</feature>
<feature type="binding site" evidence="20">
    <location>
        <position position="268"/>
    </location>
    <ligand>
        <name>Zn(2+)</name>
        <dbReference type="ChEBI" id="CHEBI:29105"/>
        <note>catalytic</note>
    </ligand>
</feature>
<feature type="binding site" evidence="20">
    <location>
        <position position="164"/>
    </location>
    <ligand>
        <name>D-ribulose 5-phosphate</name>
        <dbReference type="ChEBI" id="CHEBI:58121"/>
    </ligand>
</feature>
<dbReference type="UniPathway" id="UPA00275">
    <property type="reaction ID" value="UER00399"/>
</dbReference>
<dbReference type="GO" id="GO:0003935">
    <property type="term" value="F:GTP cyclohydrolase II activity"/>
    <property type="evidence" value="ECO:0007669"/>
    <property type="project" value="UniProtKB-UniRule"/>
</dbReference>
<comment type="similarity">
    <text evidence="6 20">In the N-terminal section; belongs to the DHBP synthase family.</text>
</comment>
<feature type="binding site" evidence="20">
    <location>
        <begin position="295"/>
        <end position="297"/>
    </location>
    <ligand>
        <name>GTP</name>
        <dbReference type="ChEBI" id="CHEBI:37565"/>
    </ligand>
</feature>
<comment type="catalytic activity">
    <reaction evidence="1 20">
        <text>D-ribulose 5-phosphate = (2S)-2-hydroxy-3-oxobutyl phosphate + formate + H(+)</text>
        <dbReference type="Rhea" id="RHEA:18457"/>
        <dbReference type="ChEBI" id="CHEBI:15378"/>
        <dbReference type="ChEBI" id="CHEBI:15740"/>
        <dbReference type="ChEBI" id="CHEBI:58121"/>
        <dbReference type="ChEBI" id="CHEBI:58830"/>
        <dbReference type="EC" id="4.1.99.12"/>
    </reaction>
</comment>
<dbReference type="NCBIfam" id="TIGR00506">
    <property type="entry name" value="ribB"/>
    <property type="match status" value="1"/>
</dbReference>
<dbReference type="Pfam" id="PF00925">
    <property type="entry name" value="GTP_cyclohydro2"/>
    <property type="match status" value="1"/>
</dbReference>
<dbReference type="SUPFAM" id="SSF142695">
    <property type="entry name" value="RibA-like"/>
    <property type="match status" value="1"/>
</dbReference>
<evidence type="ECO:0000313" key="22">
    <source>
        <dbReference type="EMBL" id="KAA5534795.1"/>
    </source>
</evidence>
<keyword evidence="12 20" id="KW-0862">Zinc</keyword>
<keyword evidence="10 20" id="KW-0547">Nucleotide-binding</keyword>
<dbReference type="PANTHER" id="PTHR21327:SF18">
    <property type="entry name" value="3,4-DIHYDROXY-2-BUTANONE 4-PHOSPHATE SYNTHASE"/>
    <property type="match status" value="1"/>
</dbReference>
<dbReference type="CDD" id="cd00641">
    <property type="entry name" value="GTP_cyclohydro2"/>
    <property type="match status" value="1"/>
</dbReference>
<evidence type="ECO:0000256" key="4">
    <source>
        <dbReference type="ARBA" id="ARBA00004853"/>
    </source>
</evidence>
<feature type="domain" description="GTP cyclohydrolase II" evidence="21">
    <location>
        <begin position="209"/>
        <end position="373"/>
    </location>
</feature>
<dbReference type="HAMAP" id="MF_00179">
    <property type="entry name" value="RibA"/>
    <property type="match status" value="1"/>
</dbReference>
<dbReference type="InterPro" id="IPR032677">
    <property type="entry name" value="GTP_cyclohydro_II"/>
</dbReference>
<evidence type="ECO:0000259" key="21">
    <source>
        <dbReference type="Pfam" id="PF00925"/>
    </source>
</evidence>
<comment type="cofactor">
    <cofactor evidence="20">
        <name>Mg(2+)</name>
        <dbReference type="ChEBI" id="CHEBI:18420"/>
    </cofactor>
    <cofactor evidence="20">
        <name>Mn(2+)</name>
        <dbReference type="ChEBI" id="CHEBI:29035"/>
    </cofactor>
    <text evidence="20">Binds 2 divalent metal cations per subunit. Magnesium or manganese.</text>
</comment>
<feature type="active site" description="Nucleophile; for GTP cyclohydrolase activity" evidence="20">
    <location>
        <position position="331"/>
    </location>
</feature>
<dbReference type="HAMAP" id="MF_00180">
    <property type="entry name" value="RibB"/>
    <property type="match status" value="1"/>
</dbReference>
<keyword evidence="15 20" id="KW-0464">Manganese</keyword>
<feature type="region of interest" description="GTP cyclohydrolase II" evidence="20">
    <location>
        <begin position="202"/>
        <end position="399"/>
    </location>
</feature>
<proteinExistence type="inferred from homology"/>
<comment type="function">
    <text evidence="3 20">Catalyzes the conversion of D-ribulose 5-phosphate to formate and 3,4-dihydroxy-2-butanone 4-phosphate.</text>
</comment>
<dbReference type="Gene3D" id="3.90.870.10">
    <property type="entry name" value="DHBP synthase"/>
    <property type="match status" value="1"/>
</dbReference>
<evidence type="ECO:0000256" key="12">
    <source>
        <dbReference type="ARBA" id="ARBA00022833"/>
    </source>
</evidence>
<evidence type="ECO:0000256" key="5">
    <source>
        <dbReference type="ARBA" id="ARBA00004904"/>
    </source>
</evidence>
<evidence type="ECO:0000256" key="8">
    <source>
        <dbReference type="ARBA" id="ARBA00022619"/>
    </source>
</evidence>
<evidence type="ECO:0000256" key="9">
    <source>
        <dbReference type="ARBA" id="ARBA00022723"/>
    </source>
</evidence>
<protein>
    <recommendedName>
        <fullName evidence="20">Riboflavin biosynthesis protein RibBA</fullName>
    </recommendedName>
    <domain>
        <recommendedName>
            <fullName evidence="20">3,4-dihydroxy-2-butanone 4-phosphate synthase</fullName>
            <shortName evidence="20">DHBP synthase</shortName>
            <ecNumber evidence="20">4.1.99.12</ecNumber>
        </recommendedName>
    </domain>
    <domain>
        <recommendedName>
            <fullName evidence="20">GTP cyclohydrolase-2</fullName>
            <ecNumber evidence="20">3.5.4.25</ecNumber>
        </recommendedName>
        <alternativeName>
            <fullName evidence="20">GTP cyclohydrolase II</fullName>
        </alternativeName>
    </domain>
</protein>
<accession>A0A5M6CND1</accession>
<comment type="catalytic activity">
    <reaction evidence="19 20">
        <text>GTP + 4 H2O = 2,5-diamino-6-hydroxy-4-(5-phosphoribosylamino)-pyrimidine + formate + 2 phosphate + 3 H(+)</text>
        <dbReference type="Rhea" id="RHEA:23704"/>
        <dbReference type="ChEBI" id="CHEBI:15377"/>
        <dbReference type="ChEBI" id="CHEBI:15378"/>
        <dbReference type="ChEBI" id="CHEBI:15740"/>
        <dbReference type="ChEBI" id="CHEBI:37565"/>
        <dbReference type="ChEBI" id="CHEBI:43474"/>
        <dbReference type="ChEBI" id="CHEBI:58614"/>
        <dbReference type="EC" id="3.5.4.25"/>
    </reaction>
</comment>
<dbReference type="FunFam" id="3.90.870.10:FF:000001">
    <property type="entry name" value="Riboflavin biosynthesis protein RibBA"/>
    <property type="match status" value="1"/>
</dbReference>
<evidence type="ECO:0000256" key="18">
    <source>
        <dbReference type="ARBA" id="ARBA00043932"/>
    </source>
</evidence>
<dbReference type="GO" id="GO:0009231">
    <property type="term" value="P:riboflavin biosynthetic process"/>
    <property type="evidence" value="ECO:0007669"/>
    <property type="project" value="UniProtKB-UniRule"/>
</dbReference>
<keyword evidence="23" id="KW-1185">Reference proteome</keyword>
<keyword evidence="9 20" id="KW-0479">Metal-binding</keyword>
<feature type="binding site" evidence="20">
    <location>
        <position position="270"/>
    </location>
    <ligand>
        <name>Zn(2+)</name>
        <dbReference type="ChEBI" id="CHEBI:29105"/>
        <note>catalytic</note>
    </ligand>
</feature>
<evidence type="ECO:0000256" key="3">
    <source>
        <dbReference type="ARBA" id="ARBA00002284"/>
    </source>
</evidence>
<dbReference type="GO" id="GO:0030145">
    <property type="term" value="F:manganese ion binding"/>
    <property type="evidence" value="ECO:0007669"/>
    <property type="project" value="UniProtKB-UniRule"/>
</dbReference>
<evidence type="ECO:0000256" key="14">
    <source>
        <dbReference type="ARBA" id="ARBA00023134"/>
    </source>
</evidence>
<evidence type="ECO:0000256" key="13">
    <source>
        <dbReference type="ARBA" id="ARBA00022842"/>
    </source>
</evidence>
<keyword evidence="14 20" id="KW-0342">GTP-binding</keyword>
<dbReference type="Pfam" id="PF00926">
    <property type="entry name" value="DHBP_synthase"/>
    <property type="match status" value="1"/>
</dbReference>
<evidence type="ECO:0000256" key="16">
    <source>
        <dbReference type="ARBA" id="ARBA00023239"/>
    </source>
</evidence>
<feature type="active site" description="Proton acceptor; for GTP cyclohydrolase activity" evidence="20">
    <location>
        <position position="329"/>
    </location>
</feature>
<dbReference type="AlphaFoldDB" id="A0A5M6CND1"/>
<dbReference type="PANTHER" id="PTHR21327">
    <property type="entry name" value="GTP CYCLOHYDROLASE II-RELATED"/>
    <property type="match status" value="1"/>
</dbReference>
<feature type="binding site" evidence="20">
    <location>
        <position position="352"/>
    </location>
    <ligand>
        <name>GTP</name>
        <dbReference type="ChEBI" id="CHEBI:37565"/>
    </ligand>
</feature>
<keyword evidence="16 20" id="KW-0456">Lyase</keyword>
<keyword evidence="8 20" id="KW-0686">Riboflavin biosynthesis</keyword>
<dbReference type="GO" id="GO:0000287">
    <property type="term" value="F:magnesium ion binding"/>
    <property type="evidence" value="ECO:0007669"/>
    <property type="project" value="UniProtKB-UniRule"/>
</dbReference>
<dbReference type="EC" id="3.5.4.25" evidence="20"/>
<feature type="region of interest" description="DHBP synthase" evidence="20">
    <location>
        <begin position="1"/>
        <end position="201"/>
    </location>
</feature>
<dbReference type="GO" id="GO:0005525">
    <property type="term" value="F:GTP binding"/>
    <property type="evidence" value="ECO:0007669"/>
    <property type="project" value="UniProtKB-KW"/>
</dbReference>
<dbReference type="Proteomes" id="UP000323632">
    <property type="component" value="Unassembled WGS sequence"/>
</dbReference>
<feature type="binding site" evidence="20">
    <location>
        <position position="357"/>
    </location>
    <ligand>
        <name>GTP</name>
        <dbReference type="ChEBI" id="CHEBI:37565"/>
    </ligand>
</feature>
<feature type="binding site" evidence="20">
    <location>
        <begin position="140"/>
        <end position="144"/>
    </location>
    <ligand>
        <name>D-ribulose 5-phosphate</name>
        <dbReference type="ChEBI" id="CHEBI:58121"/>
    </ligand>
</feature>
<dbReference type="PIRSF" id="PIRSF001259">
    <property type="entry name" value="RibA"/>
    <property type="match status" value="1"/>
</dbReference>
<dbReference type="InterPro" id="IPR000422">
    <property type="entry name" value="DHBP_synthase_RibB"/>
</dbReference>
<dbReference type="GO" id="GO:0008686">
    <property type="term" value="F:3,4-dihydroxy-2-butanone-4-phosphate synthase activity"/>
    <property type="evidence" value="ECO:0007669"/>
    <property type="project" value="UniProtKB-UniRule"/>
</dbReference>
<evidence type="ECO:0000256" key="17">
    <source>
        <dbReference type="ARBA" id="ARBA00023268"/>
    </source>
</evidence>
<keyword evidence="13 20" id="KW-0460">Magnesium</keyword>
<name>A0A5M6CND1_9BACT</name>
<feature type="binding site" evidence="20">
    <location>
        <position position="273"/>
    </location>
    <ligand>
        <name>GTP</name>
        <dbReference type="ChEBI" id="CHEBI:37565"/>
    </ligand>
</feature>
<feature type="site" description="Essential for DHBP synthase activity" evidence="20">
    <location>
        <position position="164"/>
    </location>
</feature>
<feature type="binding site" evidence="20">
    <location>
        <position position="143"/>
    </location>
    <ligand>
        <name>Mg(2+)</name>
        <dbReference type="ChEBI" id="CHEBI:18420"/>
        <label>2</label>
    </ligand>
</feature>
<keyword evidence="11 20" id="KW-0378">Hydrolase</keyword>
<dbReference type="HAMAP" id="MF_01283">
    <property type="entry name" value="RibBA"/>
    <property type="match status" value="1"/>
</dbReference>
<dbReference type="EC" id="4.1.99.12" evidence="20"/>
<keyword evidence="17 20" id="KW-0511">Multifunctional enzyme</keyword>
<comment type="pathway">
    <text evidence="4 20">Cofactor biosynthesis; riboflavin biosynthesis; 5-amino-6-(D-ribitylamino)uracil from GTP: step 1/4.</text>
</comment>
<dbReference type="SUPFAM" id="SSF55821">
    <property type="entry name" value="YrdC/RibB"/>
    <property type="match status" value="1"/>
</dbReference>
<feature type="binding site" evidence="20">
    <location>
        <position position="31"/>
    </location>
    <ligand>
        <name>D-ribulose 5-phosphate</name>
        <dbReference type="ChEBI" id="CHEBI:58121"/>
    </ligand>
</feature>
<evidence type="ECO:0000256" key="20">
    <source>
        <dbReference type="HAMAP-Rule" id="MF_01283"/>
    </source>
</evidence>
<dbReference type="NCBIfam" id="TIGR00505">
    <property type="entry name" value="ribA"/>
    <property type="match status" value="1"/>
</dbReference>
<feature type="binding site" evidence="20">
    <location>
        <begin position="252"/>
        <end position="256"/>
    </location>
    <ligand>
        <name>GTP</name>
        <dbReference type="ChEBI" id="CHEBI:37565"/>
    </ligand>
</feature>
<reference evidence="22 23" key="1">
    <citation type="submission" date="2019-09" db="EMBL/GenBank/DDBJ databases">
        <title>Genome sequence and assembly of Taibaiella sp.</title>
        <authorList>
            <person name="Chhetri G."/>
        </authorList>
    </citation>
    <scope>NUCLEOTIDE SEQUENCE [LARGE SCALE GENOMIC DNA]</scope>
    <source>
        <strain evidence="22 23">KVB11</strain>
    </source>
</reference>
<feature type="binding site" evidence="20">
    <location>
        <position position="27"/>
    </location>
    <ligand>
        <name>Mg(2+)</name>
        <dbReference type="ChEBI" id="CHEBI:18420"/>
        <label>1</label>
    </ligand>
</feature>
<evidence type="ECO:0000256" key="19">
    <source>
        <dbReference type="ARBA" id="ARBA00049295"/>
    </source>
</evidence>
<dbReference type="InterPro" id="IPR016299">
    <property type="entry name" value="Riboflavin_synth_RibBA"/>
</dbReference>
<comment type="similarity">
    <text evidence="7 20">In the C-terminal section; belongs to the GTP cyclohydrolase II family.</text>
</comment>
<dbReference type="InterPro" id="IPR000926">
    <property type="entry name" value="RibA"/>
</dbReference>
<evidence type="ECO:0000256" key="15">
    <source>
        <dbReference type="ARBA" id="ARBA00023211"/>
    </source>
</evidence>
<comment type="caution">
    <text evidence="22">The sequence shown here is derived from an EMBL/GenBank/DDBJ whole genome shotgun (WGS) entry which is preliminary data.</text>
</comment>
<feature type="binding site" evidence="20">
    <location>
        <position position="317"/>
    </location>
    <ligand>
        <name>GTP</name>
        <dbReference type="ChEBI" id="CHEBI:37565"/>
    </ligand>
</feature>
<gene>
    <name evidence="20" type="primary">ribBA</name>
    <name evidence="22" type="ORF">F0919_09305</name>
</gene>
<dbReference type="InterPro" id="IPR017945">
    <property type="entry name" value="DHBP_synth_RibB-like_a/b_dom"/>
</dbReference>